<evidence type="ECO:0000256" key="1">
    <source>
        <dbReference type="SAM" id="Phobius"/>
    </source>
</evidence>
<evidence type="ECO:0000313" key="3">
    <source>
        <dbReference type="Proteomes" id="UP000199438"/>
    </source>
</evidence>
<dbReference type="STRING" id="1334022.SAMN04487907_101943"/>
<gene>
    <name evidence="2" type="ORF">SAMN04487907_101943</name>
</gene>
<dbReference type="OrthoDB" id="9781927at2"/>
<evidence type="ECO:0000313" key="2">
    <source>
        <dbReference type="EMBL" id="SFB86062.1"/>
    </source>
</evidence>
<dbReference type="Proteomes" id="UP000199438">
    <property type="component" value="Unassembled WGS sequence"/>
</dbReference>
<feature type="transmembrane region" description="Helical" evidence="1">
    <location>
        <begin position="97"/>
        <end position="117"/>
    </location>
</feature>
<keyword evidence="1" id="KW-0812">Transmembrane</keyword>
<name>A0A1I1EHH1_9FLAO</name>
<dbReference type="EMBL" id="FOKV01000001">
    <property type="protein sequence ID" value="SFB86062.1"/>
    <property type="molecule type" value="Genomic_DNA"/>
</dbReference>
<sequence length="334" mass="38545">MDSLTQIVLGASVGEVVLGKKVGNKAMLYGAIAGTIPDLDVIARNFTDTITANEMHRGFTHSIFFALIFAPIFGWLISKIERKVDVDWKGWSKLMFWGLFTHPLLDMFTTWGTQLFWPADIRLAFKTIFVIDPFYTLPFLFFVALAAFRPKDSIGRRKLNYMGLQLSCFYLFCITIPLKIYTFSEFENALEEQNLSYYEIETKPSPFNTILWTANVATDKSYLVGTYSILDDMPIEFRRYPKNYDLLGDLENYPNFERLVKISKGWYTITEKEGELYFNDLRFGTIDPTGNDSRFVFSYKLEVKDGELIATEVEKDYGDASKMMKGLLERMRGN</sequence>
<feature type="transmembrane region" description="Helical" evidence="1">
    <location>
        <begin position="59"/>
        <end position="77"/>
    </location>
</feature>
<dbReference type="RefSeq" id="WP_092540188.1">
    <property type="nucleotide sequence ID" value="NZ_FOKV01000001.1"/>
</dbReference>
<protein>
    <submittedName>
        <fullName evidence="2">Inner membrane protein</fullName>
    </submittedName>
</protein>
<dbReference type="AlphaFoldDB" id="A0A1I1EHH1"/>
<dbReference type="PANTHER" id="PTHR40031">
    <property type="entry name" value="HYPOTHETICAL MEMBRANE SPANNING PROTEIN"/>
    <property type="match status" value="1"/>
</dbReference>
<feature type="transmembrane region" description="Helical" evidence="1">
    <location>
        <begin position="159"/>
        <end position="178"/>
    </location>
</feature>
<keyword evidence="1" id="KW-0472">Membrane</keyword>
<reference evidence="3" key="1">
    <citation type="submission" date="2016-10" db="EMBL/GenBank/DDBJ databases">
        <authorList>
            <person name="Varghese N."/>
            <person name="Submissions S."/>
        </authorList>
    </citation>
    <scope>NUCLEOTIDE SEQUENCE [LARGE SCALE GENOMIC DNA]</scope>
    <source>
        <strain evidence="3">DSM 24499</strain>
    </source>
</reference>
<dbReference type="Pfam" id="PF04307">
    <property type="entry name" value="YdjM"/>
    <property type="match status" value="1"/>
</dbReference>
<proteinExistence type="predicted"/>
<keyword evidence="3" id="KW-1185">Reference proteome</keyword>
<dbReference type="PANTHER" id="PTHR40031:SF1">
    <property type="entry name" value="MEMBRANE-BOUND METAL-DEPENDENT HYDROLASE"/>
    <property type="match status" value="1"/>
</dbReference>
<organism evidence="2 3">
    <name type="scientific">Zunongwangia mangrovi</name>
    <dbReference type="NCBI Taxonomy" id="1334022"/>
    <lineage>
        <taxon>Bacteria</taxon>
        <taxon>Pseudomonadati</taxon>
        <taxon>Bacteroidota</taxon>
        <taxon>Flavobacteriia</taxon>
        <taxon>Flavobacteriales</taxon>
        <taxon>Flavobacteriaceae</taxon>
        <taxon>Zunongwangia</taxon>
    </lineage>
</organism>
<keyword evidence="1" id="KW-1133">Transmembrane helix</keyword>
<accession>A0A1I1EHH1</accession>
<dbReference type="InterPro" id="IPR007404">
    <property type="entry name" value="YdjM-like"/>
</dbReference>
<dbReference type="InterPro" id="IPR053170">
    <property type="entry name" value="Transcription_regulator"/>
</dbReference>
<feature type="transmembrane region" description="Helical" evidence="1">
    <location>
        <begin position="123"/>
        <end position="147"/>
    </location>
</feature>